<gene>
    <name evidence="1" type="ORF">F8172_15385</name>
</gene>
<accession>A0A9W7QES3</accession>
<name>A0A9W7QES3_BACCE</name>
<dbReference type="RefSeq" id="WP_151521984.1">
    <property type="nucleotide sequence ID" value="NZ_WBPL01000008.1"/>
</dbReference>
<protein>
    <submittedName>
        <fullName evidence="1">Uncharacterized protein</fullName>
    </submittedName>
</protein>
<evidence type="ECO:0000313" key="2">
    <source>
        <dbReference type="Proteomes" id="UP000475765"/>
    </source>
</evidence>
<sequence>MNYFCIEVAYEQNNGKFLDSRMFQTEDDINETMEAYLVATKRAYEKAFVITQCDLISVTPREISEIEYKRHALSKAGKRDLNLQKRGGNK</sequence>
<dbReference type="EMBL" id="WBPP01000018">
    <property type="protein sequence ID" value="KAB2395268.1"/>
    <property type="molecule type" value="Genomic_DNA"/>
</dbReference>
<dbReference type="Proteomes" id="UP000475765">
    <property type="component" value="Unassembled WGS sequence"/>
</dbReference>
<comment type="caution">
    <text evidence="1">The sequence shown here is derived from an EMBL/GenBank/DDBJ whole genome shotgun (WGS) entry which is preliminary data.</text>
</comment>
<organism evidence="1 2">
    <name type="scientific">Bacillus cereus</name>
    <dbReference type="NCBI Taxonomy" id="1396"/>
    <lineage>
        <taxon>Bacteria</taxon>
        <taxon>Bacillati</taxon>
        <taxon>Bacillota</taxon>
        <taxon>Bacilli</taxon>
        <taxon>Bacillales</taxon>
        <taxon>Bacillaceae</taxon>
        <taxon>Bacillus</taxon>
        <taxon>Bacillus cereus group</taxon>
    </lineage>
</organism>
<proteinExistence type="predicted"/>
<reference evidence="1 2" key="1">
    <citation type="submission" date="2019-10" db="EMBL/GenBank/DDBJ databases">
        <title>Bacillus from the desert of Cuatro Cinegas, Coahuila.</title>
        <authorList>
            <person name="Olmedo-Alvarez G."/>
            <person name="Saldana S."/>
            <person name="Barcelo D."/>
        </authorList>
    </citation>
    <scope>NUCLEOTIDE SEQUENCE [LARGE SCALE GENOMIC DNA]</scope>
    <source>
        <strain evidence="1 2">CH417_13T</strain>
    </source>
</reference>
<dbReference type="AlphaFoldDB" id="A0A9W7QES3"/>
<evidence type="ECO:0000313" key="1">
    <source>
        <dbReference type="EMBL" id="KAB2395268.1"/>
    </source>
</evidence>